<feature type="transmembrane region" description="Helical" evidence="1">
    <location>
        <begin position="232"/>
        <end position="251"/>
    </location>
</feature>
<dbReference type="EMBL" id="FOUB01000180">
    <property type="protein sequence ID" value="SFN29255.1"/>
    <property type="molecule type" value="Genomic_DNA"/>
</dbReference>
<gene>
    <name evidence="2" type="ORF">SAMN05421863_11802</name>
</gene>
<keyword evidence="1" id="KW-1133">Transmembrane helix</keyword>
<feature type="transmembrane region" description="Helical" evidence="1">
    <location>
        <begin position="263"/>
        <end position="280"/>
    </location>
</feature>
<evidence type="ECO:0000256" key="1">
    <source>
        <dbReference type="SAM" id="Phobius"/>
    </source>
</evidence>
<dbReference type="AlphaFoldDB" id="A0A1I4XTP7"/>
<evidence type="ECO:0008006" key="4">
    <source>
        <dbReference type="Google" id="ProtNLM"/>
    </source>
</evidence>
<dbReference type="Proteomes" id="UP000183287">
    <property type="component" value="Unassembled WGS sequence"/>
</dbReference>
<dbReference type="InterPro" id="IPR036397">
    <property type="entry name" value="RNaseH_sf"/>
</dbReference>
<protein>
    <recommendedName>
        <fullName evidence="4">Integrase catalytic domain-containing protein</fullName>
    </recommendedName>
</protein>
<evidence type="ECO:0000313" key="2">
    <source>
        <dbReference type="EMBL" id="SFN29255.1"/>
    </source>
</evidence>
<accession>A0A1I4XTP7</accession>
<dbReference type="SUPFAM" id="SSF53098">
    <property type="entry name" value="Ribonuclease H-like"/>
    <property type="match status" value="1"/>
</dbReference>
<keyword evidence="3" id="KW-1185">Reference proteome</keyword>
<reference evidence="3" key="1">
    <citation type="submission" date="2016-10" db="EMBL/GenBank/DDBJ databases">
        <authorList>
            <person name="Varghese N."/>
            <person name="Submissions S."/>
        </authorList>
    </citation>
    <scope>NUCLEOTIDE SEQUENCE [LARGE SCALE GENOMIC DNA]</scope>
    <source>
        <strain evidence="3">Nm44</strain>
    </source>
</reference>
<keyword evidence="1" id="KW-0472">Membrane</keyword>
<dbReference type="GO" id="GO:0003676">
    <property type="term" value="F:nucleic acid binding"/>
    <property type="evidence" value="ECO:0007669"/>
    <property type="project" value="InterPro"/>
</dbReference>
<dbReference type="InterPro" id="IPR012337">
    <property type="entry name" value="RNaseH-like_sf"/>
</dbReference>
<name>A0A1I4XTP7_9PROT</name>
<keyword evidence="1" id="KW-0812">Transmembrane</keyword>
<dbReference type="Gene3D" id="3.30.420.10">
    <property type="entry name" value="Ribonuclease H-like superfamily/Ribonuclease H"/>
    <property type="match status" value="1"/>
</dbReference>
<dbReference type="RefSeq" id="WP_218152220.1">
    <property type="nucleotide sequence ID" value="NZ_FOUB01000180.1"/>
</dbReference>
<evidence type="ECO:0000313" key="3">
    <source>
        <dbReference type="Proteomes" id="UP000183287"/>
    </source>
</evidence>
<organism evidence="2 3">
    <name type="scientific">Nitrosomonas communis</name>
    <dbReference type="NCBI Taxonomy" id="44574"/>
    <lineage>
        <taxon>Bacteria</taxon>
        <taxon>Pseudomonadati</taxon>
        <taxon>Pseudomonadota</taxon>
        <taxon>Betaproteobacteria</taxon>
        <taxon>Nitrosomonadales</taxon>
        <taxon>Nitrosomonadaceae</taxon>
        <taxon>Nitrosomonas</taxon>
    </lineage>
</organism>
<sequence length="298" mass="33998">MLRYLKRMTDLSRQQVTRLVERYGKSGRVTKKNSAPKKNGFCRRFNLTDTILLAEMDMLHGTLSGPATKKLMERAYLIFNDTRFERLASISVSHLYNLRAGRAYQDKRRHWTKTRPTAVPIGQRRSPQPDGVPGYIRIDSVHQGDQDGMKGVYHINAVDCVTQFQLVATCERISEAYLLPVIQQLLDQFPFTILGFHADNGSEYINYKVARFTRKAAHRIHQVTTTTFQRSCFGGIQTVPLCVNIWAILIFRNDLLKKSTHSALIFLTLMSIFTVLASFLKPSPTQRIKSGKSIVTNT</sequence>
<proteinExistence type="predicted"/>